<protein>
    <submittedName>
        <fullName evidence="6">Ribokinase</fullName>
    </submittedName>
</protein>
<dbReference type="GO" id="GO:0016301">
    <property type="term" value="F:kinase activity"/>
    <property type="evidence" value="ECO:0007669"/>
    <property type="project" value="UniProtKB-KW"/>
</dbReference>
<dbReference type="PRINTS" id="PR00990">
    <property type="entry name" value="RIBOKINASE"/>
</dbReference>
<dbReference type="Pfam" id="PF00294">
    <property type="entry name" value="PfkB"/>
    <property type="match status" value="1"/>
</dbReference>
<dbReference type="PANTHER" id="PTHR10584:SF157">
    <property type="entry name" value="SULFOFRUCTOSE KINASE"/>
    <property type="match status" value="1"/>
</dbReference>
<evidence type="ECO:0000256" key="1">
    <source>
        <dbReference type="ARBA" id="ARBA00010688"/>
    </source>
</evidence>
<dbReference type="RefSeq" id="WP_085244815.1">
    <property type="nucleotide sequence ID" value="NZ_LQPN01000039.1"/>
</dbReference>
<dbReference type="InterPro" id="IPR002139">
    <property type="entry name" value="Ribo/fructo_kinase"/>
</dbReference>
<dbReference type="Proteomes" id="UP000193285">
    <property type="component" value="Unassembled WGS sequence"/>
</dbReference>
<dbReference type="InterPro" id="IPR029056">
    <property type="entry name" value="Ribokinase-like"/>
</dbReference>
<proteinExistence type="inferred from homology"/>
<dbReference type="SUPFAM" id="SSF53613">
    <property type="entry name" value="Ribokinase-like"/>
    <property type="match status" value="1"/>
</dbReference>
<feature type="domain" description="Carbohydrate kinase PfkB" evidence="5">
    <location>
        <begin position="2"/>
        <end position="287"/>
    </location>
</feature>
<keyword evidence="3 4" id="KW-0418">Kinase</keyword>
<evidence type="ECO:0000256" key="3">
    <source>
        <dbReference type="ARBA" id="ARBA00022777"/>
    </source>
</evidence>
<dbReference type="GO" id="GO:0006796">
    <property type="term" value="P:phosphate-containing compound metabolic process"/>
    <property type="evidence" value="ECO:0007669"/>
    <property type="project" value="UniProtKB-ARBA"/>
</dbReference>
<accession>A0A1X2AD22</accession>
<dbReference type="PROSITE" id="PS00583">
    <property type="entry name" value="PFKB_KINASES_1"/>
    <property type="match status" value="1"/>
</dbReference>
<dbReference type="AlphaFoldDB" id="A0A1X2AD22"/>
<evidence type="ECO:0000256" key="2">
    <source>
        <dbReference type="ARBA" id="ARBA00022679"/>
    </source>
</evidence>
<evidence type="ECO:0000256" key="4">
    <source>
        <dbReference type="RuleBase" id="RU003704"/>
    </source>
</evidence>
<comment type="caution">
    <text evidence="6">The sequence shown here is derived from an EMBL/GenBank/DDBJ whole genome shotgun (WGS) entry which is preliminary data.</text>
</comment>
<evidence type="ECO:0000313" key="7">
    <source>
        <dbReference type="Proteomes" id="UP000193285"/>
    </source>
</evidence>
<dbReference type="GO" id="GO:0005829">
    <property type="term" value="C:cytosol"/>
    <property type="evidence" value="ECO:0007669"/>
    <property type="project" value="TreeGrafter"/>
</dbReference>
<organism evidence="6 7">
    <name type="scientific">Mycobacterium paraense</name>
    <dbReference type="NCBI Taxonomy" id="767916"/>
    <lineage>
        <taxon>Bacteria</taxon>
        <taxon>Bacillati</taxon>
        <taxon>Actinomycetota</taxon>
        <taxon>Actinomycetes</taxon>
        <taxon>Mycobacteriales</taxon>
        <taxon>Mycobacteriaceae</taxon>
        <taxon>Mycobacterium</taxon>
        <taxon>Mycobacterium simiae complex</taxon>
    </lineage>
</organism>
<dbReference type="EMBL" id="LQPN01000039">
    <property type="protein sequence ID" value="ORW48781.1"/>
    <property type="molecule type" value="Genomic_DNA"/>
</dbReference>
<sequence length="294" mass="29761">MSVVVIGQIGRDLVLRTDGPPAAGESTTVLRRGELLGGKGANQAVGLAQLGVPVALIGVVGDDTAGTSVLRQAEDDGIDVSGVARRGTTALLIDIVGRPPERMLVEDVPDTSLVQVADLDAAAPLWGAADTVSIQLQQPPATALEAARRARHRGLRVVADGVPAPDVRADLLASTDVLRADAKEAALIAGRAVSTVDDAASLGHELLSCGPELVAIAVPDVGDLLVWDGDRELFEFADVDVVDPTGAGDAFVAGLIAALRGGAGPRQAGRRAAAAASSTVQRLGGRPDLTGLAS</sequence>
<dbReference type="PANTHER" id="PTHR10584">
    <property type="entry name" value="SUGAR KINASE"/>
    <property type="match status" value="1"/>
</dbReference>
<dbReference type="STRING" id="767916.AWB91_15155"/>
<reference evidence="6 7" key="1">
    <citation type="journal article" date="2015" name="Emerg. Microbes Infect.">
        <title>Characterization of 17 strains belonging to the Mycobacterium simiae complex and description of Mycobacterium paraense sp. nov.</title>
        <authorList>
            <person name="Fusco da Costa A.R."/>
            <person name="Fedrizzi T."/>
            <person name="Lopes M.L."/>
            <person name="Pecorari M."/>
            <person name="Oliveira da Costa W.L."/>
            <person name="Giacobazzi E."/>
            <person name="da Costa Bahia J.R."/>
            <person name="De Sanctis V."/>
            <person name="Batista Lima K.V."/>
            <person name="Bertorelli R."/>
            <person name="Grottola A."/>
            <person name="Fabio A."/>
            <person name="Mariottini A."/>
            <person name="Ferretti P."/>
            <person name="Di Leva F."/>
            <person name="Fregni Serpini G."/>
            <person name="Tagliazucchi S."/>
            <person name="Rumpianesi F."/>
            <person name="Jousson O."/>
            <person name="Segata N."/>
            <person name="Tortoli E."/>
        </authorList>
    </citation>
    <scope>NUCLEOTIDE SEQUENCE [LARGE SCALE GENOMIC DNA]</scope>
    <source>
        <strain evidence="6 7">IEC33</strain>
    </source>
</reference>
<comment type="similarity">
    <text evidence="1 4">Belongs to the carbohydrate kinase PfkB family.</text>
</comment>
<dbReference type="Gene3D" id="3.40.1190.20">
    <property type="match status" value="1"/>
</dbReference>
<gene>
    <name evidence="6" type="ORF">AWB90_11160</name>
</gene>
<dbReference type="InterPro" id="IPR011611">
    <property type="entry name" value="PfkB_dom"/>
</dbReference>
<evidence type="ECO:0000313" key="6">
    <source>
        <dbReference type="EMBL" id="ORW48781.1"/>
    </source>
</evidence>
<evidence type="ECO:0000259" key="5">
    <source>
        <dbReference type="Pfam" id="PF00294"/>
    </source>
</evidence>
<dbReference type="PROSITE" id="PS00584">
    <property type="entry name" value="PFKB_KINASES_2"/>
    <property type="match status" value="1"/>
</dbReference>
<dbReference type="OrthoDB" id="7946249at2"/>
<keyword evidence="2 4" id="KW-0808">Transferase</keyword>
<dbReference type="InterPro" id="IPR002173">
    <property type="entry name" value="Carboh/pur_kinase_PfkB_CS"/>
</dbReference>
<name>A0A1X2AD22_9MYCO</name>